<dbReference type="KEGG" id="psuu:Psuf_025440"/>
<organism evidence="1 2">
    <name type="scientific">Phytohabitans suffuscus</name>
    <dbReference type="NCBI Taxonomy" id="624315"/>
    <lineage>
        <taxon>Bacteria</taxon>
        <taxon>Bacillati</taxon>
        <taxon>Actinomycetota</taxon>
        <taxon>Actinomycetes</taxon>
        <taxon>Micromonosporales</taxon>
        <taxon>Micromonosporaceae</taxon>
    </lineage>
</organism>
<evidence type="ECO:0008006" key="3">
    <source>
        <dbReference type="Google" id="ProtNLM"/>
    </source>
</evidence>
<proteinExistence type="predicted"/>
<evidence type="ECO:0000313" key="2">
    <source>
        <dbReference type="Proteomes" id="UP000503011"/>
    </source>
</evidence>
<evidence type="ECO:0000313" key="1">
    <source>
        <dbReference type="EMBL" id="BCB85231.1"/>
    </source>
</evidence>
<name>A0A6F8YH13_9ACTN</name>
<dbReference type="InterPro" id="IPR011990">
    <property type="entry name" value="TPR-like_helical_dom_sf"/>
</dbReference>
<dbReference type="InterPro" id="IPR019734">
    <property type="entry name" value="TPR_rpt"/>
</dbReference>
<dbReference type="AlphaFoldDB" id="A0A6F8YH13"/>
<dbReference type="SUPFAM" id="SSF48452">
    <property type="entry name" value="TPR-like"/>
    <property type="match status" value="1"/>
</dbReference>
<sequence>MTQFQRGYSAQEDEVSQLMGESLELYRSGHLDRSRRKGEQAIALCRDLAVAEPDDPQHRRVLASLLYNHAVVLNAMDRRAAALAAIQESVRLYAELAALDPTAYEPLYADALTRAGATYSGLGRTTEAVACQRRAVTTYLTLPPDVAVERGVARAMSLLASSLEADDQPDDAIAAADDALRRYADLDARDQLPLDAAAFYALAARTLARQHARRGDHDAAASASGVAVAVYRLLLEQVSPEWGEQLATAVGERAGHLAAAGRAGEGLDQARDVLRLVRALGERRPDTYLGAFTRVAAVVAALETP</sequence>
<dbReference type="Gene3D" id="1.25.40.10">
    <property type="entry name" value="Tetratricopeptide repeat domain"/>
    <property type="match status" value="1"/>
</dbReference>
<protein>
    <recommendedName>
        <fullName evidence="3">Tetratricopeptide repeat protein</fullName>
    </recommendedName>
</protein>
<dbReference type="Proteomes" id="UP000503011">
    <property type="component" value="Chromosome"/>
</dbReference>
<reference evidence="1 2" key="2">
    <citation type="submission" date="2020-03" db="EMBL/GenBank/DDBJ databases">
        <authorList>
            <person name="Ichikawa N."/>
            <person name="Kimura A."/>
            <person name="Kitahashi Y."/>
            <person name="Uohara A."/>
        </authorList>
    </citation>
    <scope>NUCLEOTIDE SEQUENCE [LARGE SCALE GENOMIC DNA]</scope>
    <source>
        <strain evidence="1 2">NBRC 105367</strain>
    </source>
</reference>
<dbReference type="Pfam" id="PF13181">
    <property type="entry name" value="TPR_8"/>
    <property type="match status" value="1"/>
</dbReference>
<gene>
    <name evidence="1" type="ORF">Psuf_025440</name>
</gene>
<reference evidence="1 2" key="1">
    <citation type="submission" date="2020-03" db="EMBL/GenBank/DDBJ databases">
        <title>Whole genome shotgun sequence of Phytohabitans suffuscus NBRC 105367.</title>
        <authorList>
            <person name="Komaki H."/>
            <person name="Tamura T."/>
        </authorList>
    </citation>
    <scope>NUCLEOTIDE SEQUENCE [LARGE SCALE GENOMIC DNA]</scope>
    <source>
        <strain evidence="1 2">NBRC 105367</strain>
    </source>
</reference>
<keyword evidence="2" id="KW-1185">Reference proteome</keyword>
<dbReference type="RefSeq" id="WP_173156771.1">
    <property type="nucleotide sequence ID" value="NZ_AP022871.1"/>
</dbReference>
<accession>A0A6F8YH13</accession>
<dbReference type="EMBL" id="AP022871">
    <property type="protein sequence ID" value="BCB85231.1"/>
    <property type="molecule type" value="Genomic_DNA"/>
</dbReference>